<evidence type="ECO:0000259" key="3">
    <source>
        <dbReference type="PROSITE" id="PS51677"/>
    </source>
</evidence>
<accession>A0A364Y468</accession>
<dbReference type="Gene3D" id="3.20.20.370">
    <property type="entry name" value="Glycoside hydrolase/deacetylase"/>
    <property type="match status" value="1"/>
</dbReference>
<dbReference type="PANTHER" id="PTHR10587:SF133">
    <property type="entry name" value="CHITIN DEACETYLASE 1-RELATED"/>
    <property type="match status" value="1"/>
</dbReference>
<dbReference type="OrthoDB" id="9812065at2"/>
<dbReference type="AlphaFoldDB" id="A0A364Y468"/>
<proteinExistence type="predicted"/>
<dbReference type="PANTHER" id="PTHR10587">
    <property type="entry name" value="GLYCOSYL TRANSFERASE-RELATED"/>
    <property type="match status" value="1"/>
</dbReference>
<feature type="domain" description="NodB homology" evidence="3">
    <location>
        <begin position="25"/>
        <end position="206"/>
    </location>
</feature>
<dbReference type="GO" id="GO:0016020">
    <property type="term" value="C:membrane"/>
    <property type="evidence" value="ECO:0007669"/>
    <property type="project" value="TreeGrafter"/>
</dbReference>
<dbReference type="InterPro" id="IPR011330">
    <property type="entry name" value="Glyco_hydro/deAcase_b/a-brl"/>
</dbReference>
<keyword evidence="5" id="KW-1185">Reference proteome</keyword>
<protein>
    <submittedName>
        <fullName evidence="4">Polysaccharide deacetylase family protein</fullName>
    </submittedName>
</protein>
<reference evidence="4 5" key="1">
    <citation type="submission" date="2018-06" db="EMBL/GenBank/DDBJ databases">
        <title>Chryseolinea flavus sp. nov., a member of the phylum Bacteroidetes isolated from soil.</title>
        <authorList>
            <person name="Li Y."/>
            <person name="Wang J."/>
        </authorList>
    </citation>
    <scope>NUCLEOTIDE SEQUENCE [LARGE SCALE GENOMIC DNA]</scope>
    <source>
        <strain evidence="4 5">SDU1-6</strain>
    </source>
</reference>
<evidence type="ECO:0000313" key="5">
    <source>
        <dbReference type="Proteomes" id="UP000251889"/>
    </source>
</evidence>
<organism evidence="4 5">
    <name type="scientific">Pseudochryseolinea flava</name>
    <dbReference type="NCBI Taxonomy" id="2059302"/>
    <lineage>
        <taxon>Bacteria</taxon>
        <taxon>Pseudomonadati</taxon>
        <taxon>Bacteroidota</taxon>
        <taxon>Cytophagia</taxon>
        <taxon>Cytophagales</taxon>
        <taxon>Fulvivirgaceae</taxon>
        <taxon>Pseudochryseolinea</taxon>
    </lineage>
</organism>
<dbReference type="SUPFAM" id="SSF88713">
    <property type="entry name" value="Glycoside hydrolase/deacetylase"/>
    <property type="match status" value="1"/>
</dbReference>
<dbReference type="PROSITE" id="PS51677">
    <property type="entry name" value="NODB"/>
    <property type="match status" value="1"/>
</dbReference>
<dbReference type="GO" id="GO:0046872">
    <property type="term" value="F:metal ion binding"/>
    <property type="evidence" value="ECO:0007669"/>
    <property type="project" value="UniProtKB-KW"/>
</dbReference>
<evidence type="ECO:0000256" key="1">
    <source>
        <dbReference type="ARBA" id="ARBA00022723"/>
    </source>
</evidence>
<evidence type="ECO:0000313" key="4">
    <source>
        <dbReference type="EMBL" id="RAW01613.1"/>
    </source>
</evidence>
<keyword evidence="2" id="KW-0378">Hydrolase</keyword>
<dbReference type="RefSeq" id="WP_112746353.1">
    <property type="nucleotide sequence ID" value="NZ_QMFY01000003.1"/>
</dbReference>
<evidence type="ECO:0000256" key="2">
    <source>
        <dbReference type="ARBA" id="ARBA00022801"/>
    </source>
</evidence>
<dbReference type="GO" id="GO:0005975">
    <property type="term" value="P:carbohydrate metabolic process"/>
    <property type="evidence" value="ECO:0007669"/>
    <property type="project" value="InterPro"/>
</dbReference>
<keyword evidence="1" id="KW-0479">Metal-binding</keyword>
<dbReference type="CDD" id="cd10917">
    <property type="entry name" value="CE4_NodB_like_6s_7s"/>
    <property type="match status" value="1"/>
</dbReference>
<name>A0A364Y468_9BACT</name>
<dbReference type="GO" id="GO:0016810">
    <property type="term" value="F:hydrolase activity, acting on carbon-nitrogen (but not peptide) bonds"/>
    <property type="evidence" value="ECO:0007669"/>
    <property type="project" value="InterPro"/>
</dbReference>
<gene>
    <name evidence="4" type="ORF">DQQ10_08120</name>
</gene>
<comment type="caution">
    <text evidence="4">The sequence shown here is derived from an EMBL/GenBank/DDBJ whole genome shotgun (WGS) entry which is preliminary data.</text>
</comment>
<dbReference type="InterPro" id="IPR002509">
    <property type="entry name" value="NODB_dom"/>
</dbReference>
<dbReference type="Proteomes" id="UP000251889">
    <property type="component" value="Unassembled WGS sequence"/>
</dbReference>
<sequence length="210" mass="24236">MIHRTPFFLPWLYPSLVWRMPTREKVLYLTFDDGPVPGPTEFALHTLGIFKAKATFFCIGDNVGKYPQVFQKIVDDGHAIGNHTFNHLNGWKTSAEKYLDNVQQCDTIMDSQPVLSKNRRLFRPPYGRITRKQIKGLPSCSIIMWDVLSMDYNKYLSPESCLRNTINACRSGSIVVFHDSYKAERNMTYVLPRMLDHFASMGYAFKSIQP</sequence>
<dbReference type="EMBL" id="QMFY01000003">
    <property type="protein sequence ID" value="RAW01613.1"/>
    <property type="molecule type" value="Genomic_DNA"/>
</dbReference>
<dbReference type="InterPro" id="IPR050248">
    <property type="entry name" value="Polysacc_deacetylase_ArnD"/>
</dbReference>
<dbReference type="Pfam" id="PF01522">
    <property type="entry name" value="Polysacc_deac_1"/>
    <property type="match status" value="1"/>
</dbReference>